<dbReference type="Proteomes" id="UP001529245">
    <property type="component" value="Unassembled WGS sequence"/>
</dbReference>
<accession>A0ABT6XXT8</accession>
<dbReference type="RefSeq" id="WP_283203375.1">
    <property type="nucleotide sequence ID" value="NZ_JASGCB010000008.1"/>
</dbReference>
<evidence type="ECO:0000313" key="2">
    <source>
        <dbReference type="Proteomes" id="UP001529245"/>
    </source>
</evidence>
<dbReference type="EMBL" id="JASGCB010000008">
    <property type="protein sequence ID" value="MDI9259837.1"/>
    <property type="molecule type" value="Genomic_DNA"/>
</dbReference>
<proteinExistence type="predicted"/>
<keyword evidence="2" id="KW-1185">Reference proteome</keyword>
<gene>
    <name evidence="1" type="ORF">QID03_06505</name>
</gene>
<organism evidence="1 2">
    <name type="scientific">Alicyclobacillus sendaiensis PA2</name>
    <dbReference type="NCBI Taxonomy" id="3029425"/>
    <lineage>
        <taxon>Bacteria</taxon>
        <taxon>Bacillati</taxon>
        <taxon>Bacillota</taxon>
        <taxon>Bacilli</taxon>
        <taxon>Bacillales</taxon>
        <taxon>Alicyclobacillaceae</taxon>
        <taxon>Alicyclobacillus</taxon>
    </lineage>
</organism>
<protein>
    <submittedName>
        <fullName evidence="1">Uncharacterized protein</fullName>
    </submittedName>
</protein>
<reference evidence="1 2" key="1">
    <citation type="submission" date="2023-04" db="EMBL/GenBank/DDBJ databases">
        <title>A. sendaiensis sub sp. chiapanensis a novel subspecie with specific adaptation in bacterial cell wall isolated from an active volcano.</title>
        <authorList>
            <person name="Alvarez Gutierrez P.E."/>
            <person name="Ortiz Cortes L.Y."/>
        </authorList>
    </citation>
    <scope>NUCLEOTIDE SEQUENCE [LARGE SCALE GENOMIC DNA]</scope>
    <source>
        <strain evidence="1 2">PA2</strain>
    </source>
</reference>
<evidence type="ECO:0000313" key="1">
    <source>
        <dbReference type="EMBL" id="MDI9259837.1"/>
    </source>
</evidence>
<sequence length="121" mass="13501">MRIWTQPDRSCSGVDVRAAQQLAHALVEGRPVYVRCPVPAWEDALFAAIRDALWSARDAWQITEERYEAALGRLYSLKDGERVPEGAVVVEVRASEPQGPCVIGFQGQNHPMRHQGHAALR</sequence>
<name>A0ABT6XXT8_ALISE</name>
<comment type="caution">
    <text evidence="1">The sequence shown here is derived from an EMBL/GenBank/DDBJ whole genome shotgun (WGS) entry which is preliminary data.</text>
</comment>